<comment type="catalytic activity">
    <reaction evidence="17">
        <text>L-threonyl-[protein] + ATP = O-phospho-L-threonyl-[protein] + ADP + H(+)</text>
        <dbReference type="Rhea" id="RHEA:46608"/>
        <dbReference type="Rhea" id="RHEA-COMP:11060"/>
        <dbReference type="Rhea" id="RHEA-COMP:11605"/>
        <dbReference type="ChEBI" id="CHEBI:15378"/>
        <dbReference type="ChEBI" id="CHEBI:30013"/>
        <dbReference type="ChEBI" id="CHEBI:30616"/>
        <dbReference type="ChEBI" id="CHEBI:61977"/>
        <dbReference type="ChEBI" id="CHEBI:456216"/>
    </reaction>
</comment>
<sequence>MGCLLLLLCASWLALGLRQRKATQEREKFFKDNGGLRLQRLLSQHQSYVETLKVFTAEELRRATDNYHESRILGQGGQGTVYKGTVMNGRVVAIKKARLLDRSQVTEFINEVIVLSQINHKNVVKLIGCCLETELPLLVYEFITNGTLSKHLHDNGGQHSMSLSSWGARLRVAAETARALSYLHSDAAIPIFHRDVKSTNILLDENFTAKVSDFGASRLMPSDKTQISTLVRGTFGYLDPEYFHSSQLTEKSDVYSFGVVLAELLTGMKAISFDKPEMERNLSMVFDLAVMEDRCLEMIDKRIINEGNAEHIREVALLASRCLNVRGVDRPSMKEVALELEGILRLTEQHPWIHQDSTNFEESEDLLRGIHVDNFDAGPISMTSSENTMKNQLTTCGNVTIPYPFGTAPGCYLNRYFYVSCNDSAPGGPTPLLWSTPSIEVLSISLSGELRVNTYIGTDCYTQSGARRLPVKAYAILPAFPFSTTKNKFTAVGCDTLAMTNGDDFSSGCLSRCSVNSSITEGTCNGIGCCQTAVPKMLLNYNASVSSFRNHTQVWSFNPCSYAFITETDSFNFTREDLSGMRNWTRVPSVLDWSIWNQTCQESQKDPSTSVCKANSECFDHEDIRGYRCNCSAGYRGNPYISDGCQDIDECANPEDNQCEKDCHNTPGNYTCSCPNGYHGDGRRDGEGCIVDQSHVIKIVVGVGVGFTVLLFMSGFLYFGIRRRKLMRLKEKYFQQNGGLLLQQQLHQRDGRTSTMRIFTAEELLKATDNYAENRIVGRGGYGTVYKGMLPNDIVIAIKKSKLMDQNQIEQFINEVIVLSQINHRNVVKLLGCCLETEVPLLVYEFVGNGTLFEHIHGQTKDPKLSWETRLRIAAETAGVLSYLHAAASVPIIHRDIKSTNILLDENCIAKVSDFGASRLVPLDHTQLYTMVQGTLGYLDPEYLHTNTLTEKSDVYSFGVVLVELLTGKKALSFDRPEEERSLAMHFLHALKEDRLFQIVEDCILSENNTEQLRGVAGLAKKCLRVKGEERPSMTEVAMELEGLRAMGNHPWVSIELGMEGETANLLGKERPESLMSYTESRDMSLVCDSNSMRNQQISPVNNGR</sequence>
<dbReference type="InterPro" id="IPR045274">
    <property type="entry name" value="WAK-like"/>
</dbReference>
<evidence type="ECO:0000256" key="16">
    <source>
        <dbReference type="ARBA" id="ARBA00047558"/>
    </source>
</evidence>
<evidence type="ECO:0000256" key="22">
    <source>
        <dbReference type="SAM" id="SignalP"/>
    </source>
</evidence>
<feature type="disulfide bond" evidence="19">
    <location>
        <begin position="612"/>
        <end position="629"/>
    </location>
</feature>
<protein>
    <recommendedName>
        <fullName evidence="27">Wall-associated receptor kinase-like 16</fullName>
    </recommendedName>
</protein>
<evidence type="ECO:0000313" key="26">
    <source>
        <dbReference type="Proteomes" id="UP000197138"/>
    </source>
</evidence>
<dbReference type="InterPro" id="IPR049883">
    <property type="entry name" value="NOTCH1_EGF-like"/>
</dbReference>
<dbReference type="PROSITE" id="PS00107">
    <property type="entry name" value="PROTEIN_KINASE_ATP"/>
    <property type="match status" value="1"/>
</dbReference>
<evidence type="ECO:0000256" key="21">
    <source>
        <dbReference type="SAM" id="Phobius"/>
    </source>
</evidence>
<keyword evidence="5" id="KW-0808">Transferase</keyword>
<dbReference type="InterPro" id="IPR008271">
    <property type="entry name" value="Ser/Thr_kinase_AS"/>
</dbReference>
<evidence type="ECO:0000256" key="1">
    <source>
        <dbReference type="ARBA" id="ARBA00004479"/>
    </source>
</evidence>
<dbReference type="InterPro" id="IPR000152">
    <property type="entry name" value="EGF-type_Asp/Asn_hydroxyl_site"/>
</dbReference>
<evidence type="ECO:0000256" key="5">
    <source>
        <dbReference type="ARBA" id="ARBA00022679"/>
    </source>
</evidence>
<evidence type="ECO:0000256" key="4">
    <source>
        <dbReference type="ARBA" id="ARBA00022553"/>
    </source>
</evidence>
<feature type="domain" description="EGF-like" evidence="24">
    <location>
        <begin position="647"/>
        <end position="681"/>
    </location>
</feature>
<dbReference type="FunFam" id="3.30.200.20:FF:000043">
    <property type="entry name" value="Wall-associated receptor kinase 2"/>
    <property type="match status" value="2"/>
</dbReference>
<evidence type="ECO:0000256" key="13">
    <source>
        <dbReference type="ARBA" id="ARBA00023136"/>
    </source>
</evidence>
<dbReference type="InterPro" id="IPR025287">
    <property type="entry name" value="WAK_GUB"/>
</dbReference>
<evidence type="ECO:0000256" key="10">
    <source>
        <dbReference type="ARBA" id="ARBA00022777"/>
    </source>
</evidence>
<accession>A0A218VUB6</accession>
<evidence type="ECO:0000256" key="8">
    <source>
        <dbReference type="ARBA" id="ARBA00022737"/>
    </source>
</evidence>
<keyword evidence="6 21" id="KW-0812">Transmembrane</keyword>
<keyword evidence="15" id="KW-0325">Glycoprotein</keyword>
<dbReference type="InterPro" id="IPR000719">
    <property type="entry name" value="Prot_kinase_dom"/>
</dbReference>
<dbReference type="InterPro" id="IPR000742">
    <property type="entry name" value="EGF"/>
</dbReference>
<evidence type="ECO:0000256" key="20">
    <source>
        <dbReference type="PROSITE-ProRule" id="PRU10141"/>
    </source>
</evidence>
<comment type="caution">
    <text evidence="19">Lacks conserved residue(s) required for the propagation of feature annotation.</text>
</comment>
<evidence type="ECO:0000256" key="11">
    <source>
        <dbReference type="ARBA" id="ARBA00022840"/>
    </source>
</evidence>
<evidence type="ECO:0000259" key="23">
    <source>
        <dbReference type="PROSITE" id="PS50011"/>
    </source>
</evidence>
<evidence type="ECO:0000259" key="24">
    <source>
        <dbReference type="PROSITE" id="PS50026"/>
    </source>
</evidence>
<feature type="signal peptide" evidence="22">
    <location>
        <begin position="1"/>
        <end position="16"/>
    </location>
</feature>
<feature type="domain" description="Protein kinase" evidence="23">
    <location>
        <begin position="67"/>
        <end position="353"/>
    </location>
</feature>
<evidence type="ECO:0000256" key="14">
    <source>
        <dbReference type="ARBA" id="ARBA00023157"/>
    </source>
</evidence>
<evidence type="ECO:0000313" key="25">
    <source>
        <dbReference type="EMBL" id="OWM63923.1"/>
    </source>
</evidence>
<evidence type="ECO:0000256" key="3">
    <source>
        <dbReference type="ARBA" id="ARBA00022536"/>
    </source>
</evidence>
<keyword evidence="3 19" id="KW-0245">EGF-like domain</keyword>
<feature type="chain" id="PRO_5012397508" description="Wall-associated receptor kinase-like 16" evidence="22">
    <location>
        <begin position="17"/>
        <end position="1105"/>
    </location>
</feature>
<evidence type="ECO:0000256" key="6">
    <source>
        <dbReference type="ARBA" id="ARBA00022692"/>
    </source>
</evidence>
<dbReference type="InterPro" id="IPR011009">
    <property type="entry name" value="Kinase-like_dom_sf"/>
</dbReference>
<dbReference type="FunFam" id="1.10.510.10:FF:000084">
    <property type="entry name" value="Wall-associated receptor kinase 2"/>
    <property type="match status" value="2"/>
</dbReference>
<name>A0A218VUB6_PUNGR</name>
<dbReference type="GO" id="GO:0030247">
    <property type="term" value="F:polysaccharide binding"/>
    <property type="evidence" value="ECO:0007669"/>
    <property type="project" value="InterPro"/>
</dbReference>
<keyword evidence="13 21" id="KW-0472">Membrane</keyword>
<dbReference type="Gene3D" id="1.10.510.10">
    <property type="entry name" value="Transferase(Phosphotransferase) domain 1"/>
    <property type="match status" value="2"/>
</dbReference>
<dbReference type="SMART" id="SM00220">
    <property type="entry name" value="S_TKc"/>
    <property type="match status" value="2"/>
</dbReference>
<dbReference type="PANTHER" id="PTHR27005">
    <property type="entry name" value="WALL-ASSOCIATED RECEPTOR KINASE-LIKE 21"/>
    <property type="match status" value="1"/>
</dbReference>
<comment type="catalytic activity">
    <reaction evidence="16">
        <text>L-seryl-[protein] + ATP = O-phospho-L-seryl-[protein] + ADP + H(+)</text>
        <dbReference type="Rhea" id="RHEA:17989"/>
        <dbReference type="Rhea" id="RHEA-COMP:9863"/>
        <dbReference type="Rhea" id="RHEA-COMP:11604"/>
        <dbReference type="ChEBI" id="CHEBI:15378"/>
        <dbReference type="ChEBI" id="CHEBI:29999"/>
        <dbReference type="ChEBI" id="CHEBI:30616"/>
        <dbReference type="ChEBI" id="CHEBI:83421"/>
        <dbReference type="ChEBI" id="CHEBI:456216"/>
    </reaction>
</comment>
<evidence type="ECO:0000256" key="12">
    <source>
        <dbReference type="ARBA" id="ARBA00022989"/>
    </source>
</evidence>
<dbReference type="Gene3D" id="2.10.25.10">
    <property type="entry name" value="Laminin"/>
    <property type="match status" value="1"/>
</dbReference>
<dbReference type="InterPro" id="IPR018097">
    <property type="entry name" value="EGF_Ca-bd_CS"/>
</dbReference>
<dbReference type="SMART" id="SM00179">
    <property type="entry name" value="EGF_CA"/>
    <property type="match status" value="2"/>
</dbReference>
<comment type="caution">
    <text evidence="25">The sequence shown here is derived from an EMBL/GenBank/DDBJ whole genome shotgun (WGS) entry which is preliminary data.</text>
</comment>
<keyword evidence="11 20" id="KW-0067">ATP-binding</keyword>
<evidence type="ECO:0000256" key="9">
    <source>
        <dbReference type="ARBA" id="ARBA00022741"/>
    </source>
</evidence>
<dbReference type="SUPFAM" id="SSF57196">
    <property type="entry name" value="EGF/Laminin"/>
    <property type="match status" value="1"/>
</dbReference>
<dbReference type="InterPro" id="IPR017441">
    <property type="entry name" value="Protein_kinase_ATP_BS"/>
</dbReference>
<evidence type="ECO:0000256" key="19">
    <source>
        <dbReference type="PROSITE-ProRule" id="PRU00076"/>
    </source>
</evidence>
<keyword evidence="12 21" id="KW-1133">Transmembrane helix</keyword>
<dbReference type="Pfam" id="PF07645">
    <property type="entry name" value="EGF_CA"/>
    <property type="match status" value="1"/>
</dbReference>
<dbReference type="PROSITE" id="PS00108">
    <property type="entry name" value="PROTEIN_KINASE_ST"/>
    <property type="match status" value="2"/>
</dbReference>
<keyword evidence="8" id="KW-0677">Repeat</keyword>
<evidence type="ECO:0000256" key="2">
    <source>
        <dbReference type="ARBA" id="ARBA00022527"/>
    </source>
</evidence>
<keyword evidence="2" id="KW-0723">Serine/threonine-protein kinase</keyword>
<evidence type="ECO:0000256" key="18">
    <source>
        <dbReference type="ARBA" id="ARBA00058961"/>
    </source>
</evidence>
<gene>
    <name evidence="25" type="ORF">CDL15_Pgr024760</name>
</gene>
<evidence type="ECO:0000256" key="15">
    <source>
        <dbReference type="ARBA" id="ARBA00023180"/>
    </source>
</evidence>
<evidence type="ECO:0008006" key="27">
    <source>
        <dbReference type="Google" id="ProtNLM"/>
    </source>
</evidence>
<organism evidence="25 26">
    <name type="scientific">Punica granatum</name>
    <name type="common">Pomegranate</name>
    <dbReference type="NCBI Taxonomy" id="22663"/>
    <lineage>
        <taxon>Eukaryota</taxon>
        <taxon>Viridiplantae</taxon>
        <taxon>Streptophyta</taxon>
        <taxon>Embryophyta</taxon>
        <taxon>Tracheophyta</taxon>
        <taxon>Spermatophyta</taxon>
        <taxon>Magnoliopsida</taxon>
        <taxon>eudicotyledons</taxon>
        <taxon>Gunneridae</taxon>
        <taxon>Pentapetalae</taxon>
        <taxon>rosids</taxon>
        <taxon>malvids</taxon>
        <taxon>Myrtales</taxon>
        <taxon>Lythraceae</taxon>
        <taxon>Punica</taxon>
    </lineage>
</organism>
<comment type="subcellular location">
    <subcellularLocation>
        <location evidence="1">Membrane</location>
        <topology evidence="1">Single-pass type I membrane protein</topology>
    </subcellularLocation>
</comment>
<dbReference type="FunFam" id="2.10.25.10:FF:000038">
    <property type="entry name" value="Fibrillin 2"/>
    <property type="match status" value="1"/>
</dbReference>
<dbReference type="PROSITE" id="PS50026">
    <property type="entry name" value="EGF_3"/>
    <property type="match status" value="2"/>
</dbReference>
<dbReference type="GO" id="GO:0005524">
    <property type="term" value="F:ATP binding"/>
    <property type="evidence" value="ECO:0007669"/>
    <property type="project" value="UniProtKB-UniRule"/>
</dbReference>
<dbReference type="GO" id="GO:0004674">
    <property type="term" value="F:protein serine/threonine kinase activity"/>
    <property type="evidence" value="ECO:0007669"/>
    <property type="project" value="UniProtKB-KW"/>
</dbReference>
<keyword evidence="14 19" id="KW-1015">Disulfide bond</keyword>
<keyword evidence="9 20" id="KW-0547">Nucleotide-binding</keyword>
<feature type="binding site" evidence="20">
    <location>
        <position position="800"/>
    </location>
    <ligand>
        <name>ATP</name>
        <dbReference type="ChEBI" id="CHEBI:30616"/>
    </ligand>
</feature>
<dbReference type="PROSITE" id="PS01187">
    <property type="entry name" value="EGF_CA"/>
    <property type="match status" value="1"/>
</dbReference>
<dbReference type="Pfam" id="PF00069">
    <property type="entry name" value="Pkinase"/>
    <property type="match status" value="2"/>
</dbReference>
<dbReference type="SUPFAM" id="SSF56112">
    <property type="entry name" value="Protein kinase-like (PK-like)"/>
    <property type="match status" value="2"/>
</dbReference>
<dbReference type="PROSITE" id="PS50011">
    <property type="entry name" value="PROTEIN_KINASE_DOM"/>
    <property type="match status" value="2"/>
</dbReference>
<keyword evidence="4" id="KW-0597">Phosphoprotein</keyword>
<dbReference type="Pfam" id="PF13947">
    <property type="entry name" value="GUB_WAK_bind"/>
    <property type="match status" value="1"/>
</dbReference>
<evidence type="ECO:0000256" key="7">
    <source>
        <dbReference type="ARBA" id="ARBA00022729"/>
    </source>
</evidence>
<keyword evidence="10" id="KW-0418">Kinase</keyword>
<dbReference type="PROSITE" id="PS00010">
    <property type="entry name" value="ASX_HYDROXYL"/>
    <property type="match status" value="1"/>
</dbReference>
<dbReference type="SMART" id="SM00181">
    <property type="entry name" value="EGF"/>
    <property type="match status" value="2"/>
</dbReference>
<dbReference type="Proteomes" id="UP000197138">
    <property type="component" value="Unassembled WGS sequence"/>
</dbReference>
<dbReference type="GO" id="GO:0005886">
    <property type="term" value="C:plasma membrane"/>
    <property type="evidence" value="ECO:0007669"/>
    <property type="project" value="TreeGrafter"/>
</dbReference>
<reference evidence="26" key="1">
    <citation type="journal article" date="2017" name="Plant J.">
        <title>The pomegranate (Punica granatum L.) genome and the genomics of punicalagin biosynthesis.</title>
        <authorList>
            <person name="Qin G."/>
            <person name="Xu C."/>
            <person name="Ming R."/>
            <person name="Tang H."/>
            <person name="Guyot R."/>
            <person name="Kramer E.M."/>
            <person name="Hu Y."/>
            <person name="Yi X."/>
            <person name="Qi Y."/>
            <person name="Xu X."/>
            <person name="Gao Z."/>
            <person name="Pan H."/>
            <person name="Jian J."/>
            <person name="Tian Y."/>
            <person name="Yue Z."/>
            <person name="Xu Y."/>
        </authorList>
    </citation>
    <scope>NUCLEOTIDE SEQUENCE [LARGE SCALE GENOMIC DNA]</scope>
    <source>
        <strain evidence="26">cv. Dabenzi</strain>
    </source>
</reference>
<dbReference type="InterPro" id="IPR001881">
    <property type="entry name" value="EGF-like_Ca-bd_dom"/>
</dbReference>
<dbReference type="CDD" id="cd14066">
    <property type="entry name" value="STKc_IRAK"/>
    <property type="match status" value="2"/>
</dbReference>
<feature type="transmembrane region" description="Helical" evidence="21">
    <location>
        <begin position="699"/>
        <end position="721"/>
    </location>
</feature>
<keyword evidence="7 22" id="KW-0732">Signal</keyword>
<feature type="domain" description="Protein kinase" evidence="23">
    <location>
        <begin position="771"/>
        <end position="1053"/>
    </location>
</feature>
<evidence type="ECO:0000256" key="17">
    <source>
        <dbReference type="ARBA" id="ARBA00047951"/>
    </source>
</evidence>
<feature type="domain" description="EGF-like" evidence="24">
    <location>
        <begin position="604"/>
        <end position="646"/>
    </location>
</feature>
<proteinExistence type="predicted"/>
<dbReference type="PANTHER" id="PTHR27005:SF468">
    <property type="entry name" value="OS01G0310500 PROTEIN"/>
    <property type="match status" value="1"/>
</dbReference>
<comment type="function">
    <text evidence="18">Serine/threonine-protein kinase that may function as a signaling receptor of extracellular matrix component. Binding to pectin may have significance in the control of cell expansion, morphogenesis and development.</text>
</comment>
<dbReference type="AlphaFoldDB" id="A0A218VUB6"/>
<dbReference type="GO" id="GO:0005509">
    <property type="term" value="F:calcium ion binding"/>
    <property type="evidence" value="ECO:0007669"/>
    <property type="project" value="InterPro"/>
</dbReference>
<dbReference type="Gene3D" id="3.30.200.20">
    <property type="entry name" value="Phosphorylase Kinase, domain 1"/>
    <property type="match status" value="2"/>
</dbReference>
<dbReference type="GO" id="GO:0007166">
    <property type="term" value="P:cell surface receptor signaling pathway"/>
    <property type="evidence" value="ECO:0007669"/>
    <property type="project" value="InterPro"/>
</dbReference>
<dbReference type="CDD" id="cd00054">
    <property type="entry name" value="EGF_CA"/>
    <property type="match status" value="1"/>
</dbReference>
<dbReference type="EMBL" id="MTKT01005852">
    <property type="protein sequence ID" value="OWM63923.1"/>
    <property type="molecule type" value="Genomic_DNA"/>
</dbReference>